<evidence type="ECO:0000256" key="1">
    <source>
        <dbReference type="SAM" id="MobiDB-lite"/>
    </source>
</evidence>
<organism evidence="2">
    <name type="scientific">Acerihabitans sp. KWT182</name>
    <dbReference type="NCBI Taxonomy" id="3157919"/>
    <lineage>
        <taxon>Bacteria</taxon>
        <taxon>Pseudomonadati</taxon>
        <taxon>Pseudomonadota</taxon>
        <taxon>Gammaproteobacteria</taxon>
        <taxon>Enterobacterales</taxon>
        <taxon>Pectobacteriaceae</taxon>
        <taxon>Acerihabitans</taxon>
    </lineage>
</organism>
<sequence>MENYKNSPDDYHCPPGSAGNAQNSAVRLPDLNKAFEAQNQDIVDKFAVMDRLLIMDTLAQLTEEEQTFLRASTVRKAGADFSRLDRLTGLPEEYFINGAKPAVQLLPGIDLFLAVKGGERAYICPRP</sequence>
<reference evidence="2" key="1">
    <citation type="submission" date="2024-06" db="EMBL/GenBank/DDBJ databases">
        <authorList>
            <person name="Coelho C."/>
            <person name="Bento M."/>
            <person name="Garcia E."/>
            <person name="Camelo A."/>
            <person name="Brandao I."/>
            <person name="Espirito Santo C."/>
            <person name="Trovao J."/>
            <person name="Verissimo A."/>
            <person name="Costa J."/>
            <person name="Tiago I."/>
        </authorList>
    </citation>
    <scope>NUCLEOTIDE SEQUENCE</scope>
    <source>
        <strain evidence="2">KWT182</strain>
    </source>
</reference>
<evidence type="ECO:0000313" key="2">
    <source>
        <dbReference type="EMBL" id="XBS71730.1"/>
    </source>
</evidence>
<protein>
    <submittedName>
        <fullName evidence="2">Uncharacterized protein</fullName>
    </submittedName>
</protein>
<gene>
    <name evidence="2" type="ORF">ABK905_13085</name>
</gene>
<accession>A0AAU7QF70</accession>
<dbReference type="AlphaFoldDB" id="A0AAU7QF70"/>
<dbReference type="EMBL" id="CP157947">
    <property type="protein sequence ID" value="XBS71730.1"/>
    <property type="molecule type" value="Genomic_DNA"/>
</dbReference>
<name>A0AAU7QF70_9GAMM</name>
<feature type="region of interest" description="Disordered" evidence="1">
    <location>
        <begin position="1"/>
        <end position="24"/>
    </location>
</feature>
<proteinExistence type="predicted"/>